<dbReference type="GO" id="GO:0009052">
    <property type="term" value="P:pentose-phosphate shunt, non-oxidative branch"/>
    <property type="evidence" value="ECO:0007669"/>
    <property type="project" value="TreeGrafter"/>
</dbReference>
<dbReference type="SUPFAM" id="SSF53448">
    <property type="entry name" value="Nucleotide-diphospho-sugar transferases"/>
    <property type="match status" value="1"/>
</dbReference>
<name>A0A6C0LWH2_9ZZZZ</name>
<dbReference type="GO" id="GO:0019316">
    <property type="term" value="P:D-allose catabolic process"/>
    <property type="evidence" value="ECO:0007669"/>
    <property type="project" value="TreeGrafter"/>
</dbReference>
<dbReference type="EMBL" id="MN740584">
    <property type="protein sequence ID" value="QHU35206.1"/>
    <property type="molecule type" value="Genomic_DNA"/>
</dbReference>
<dbReference type="GO" id="GO:0004751">
    <property type="term" value="F:ribose-5-phosphate isomerase activity"/>
    <property type="evidence" value="ECO:0007669"/>
    <property type="project" value="TreeGrafter"/>
</dbReference>
<dbReference type="Gene3D" id="3.90.550.10">
    <property type="entry name" value="Spore Coat Polysaccharide Biosynthesis Protein SpsA, Chain A"/>
    <property type="match status" value="1"/>
</dbReference>
<sequence length="365" mass="43172">MIIIPLFECDKINQFFIKIDNKFLIEFCLESIILKDIQILFILNESDCYNFSIDQILQNLYPKSIIKKINKSNSILDTLLQVKKIIPDDKFILIYAPPFTYFEPKFSINMIQDSDCNLLLFKTNNNKHCYVNFNEDKIISLAEKKIISKYALLGLYIFKNKKLLFQYFNKFDLKKNWYLSDLLQEFLLDNKLLKYKIIDLVYPFKDTKTINYLKTRVLKKKLVFGISSDHSGFNSKTKFIKFFKKKNIKYVDYGCYTNKDCDYNDYIEKQYEGYKNSEFNFGISICRSGQGVNISANHAGFISALVYNKWSAQMGIEHNNCNFYCLSDKLIENNTYTVEEIIDIIYTYKFLGGRFLNRLLKVENV</sequence>
<organism evidence="1">
    <name type="scientific">viral metagenome</name>
    <dbReference type="NCBI Taxonomy" id="1070528"/>
    <lineage>
        <taxon>unclassified sequences</taxon>
        <taxon>metagenomes</taxon>
        <taxon>organismal metagenomes</taxon>
    </lineage>
</organism>
<dbReference type="AlphaFoldDB" id="A0A6C0LWH2"/>
<dbReference type="InterPro" id="IPR036569">
    <property type="entry name" value="RpiB_LacA_LacB_sf"/>
</dbReference>
<dbReference type="PANTHER" id="PTHR30345:SF0">
    <property type="entry name" value="DNA DAMAGE-REPAIR_TOLERATION PROTEIN DRT102"/>
    <property type="match status" value="1"/>
</dbReference>
<dbReference type="Gene3D" id="3.40.1400.10">
    <property type="entry name" value="Sugar-phosphate isomerase, RpiB/LacA/LacB"/>
    <property type="match status" value="1"/>
</dbReference>
<dbReference type="InterPro" id="IPR003500">
    <property type="entry name" value="RpiB_LacA_LacB"/>
</dbReference>
<dbReference type="Pfam" id="PF02502">
    <property type="entry name" value="LacAB_rpiB"/>
    <property type="match status" value="1"/>
</dbReference>
<dbReference type="InterPro" id="IPR029044">
    <property type="entry name" value="Nucleotide-diphossugar_trans"/>
</dbReference>
<proteinExistence type="predicted"/>
<protein>
    <submittedName>
        <fullName evidence="1">Uncharacterized protein</fullName>
    </submittedName>
</protein>
<accession>A0A6C0LWH2</accession>
<evidence type="ECO:0000313" key="1">
    <source>
        <dbReference type="EMBL" id="QHU35206.1"/>
    </source>
</evidence>
<dbReference type="PANTHER" id="PTHR30345">
    <property type="entry name" value="RIBOSE-5-PHOSPHATE ISOMERASE B"/>
    <property type="match status" value="1"/>
</dbReference>
<reference evidence="1" key="1">
    <citation type="journal article" date="2020" name="Nature">
        <title>Giant virus diversity and host interactions through global metagenomics.</title>
        <authorList>
            <person name="Schulz F."/>
            <person name="Roux S."/>
            <person name="Paez-Espino D."/>
            <person name="Jungbluth S."/>
            <person name="Walsh D.A."/>
            <person name="Denef V.J."/>
            <person name="McMahon K.D."/>
            <person name="Konstantinidis K.T."/>
            <person name="Eloe-Fadrosh E.A."/>
            <person name="Kyrpides N.C."/>
            <person name="Woyke T."/>
        </authorList>
    </citation>
    <scope>NUCLEOTIDE SEQUENCE</scope>
    <source>
        <strain evidence="1">GVMAG-S-1017745-26</strain>
    </source>
</reference>
<dbReference type="SUPFAM" id="SSF89623">
    <property type="entry name" value="Ribose/Galactose isomerase RpiB/AlsB"/>
    <property type="match status" value="1"/>
</dbReference>
<dbReference type="NCBIfam" id="TIGR00689">
    <property type="entry name" value="rpiB_lacA_lacB"/>
    <property type="match status" value="1"/>
</dbReference>